<comment type="caution">
    <text evidence="2">The sequence shown here is derived from an EMBL/GenBank/DDBJ whole genome shotgun (WGS) entry which is preliminary data.</text>
</comment>
<organism evidence="2 3">
    <name type="scientific">Nocardioides dubius</name>
    <dbReference type="NCBI Taxonomy" id="317019"/>
    <lineage>
        <taxon>Bacteria</taxon>
        <taxon>Bacillati</taxon>
        <taxon>Actinomycetota</taxon>
        <taxon>Actinomycetes</taxon>
        <taxon>Propionibacteriales</taxon>
        <taxon>Nocardioidaceae</taxon>
        <taxon>Nocardioides</taxon>
    </lineage>
</organism>
<feature type="transmembrane region" description="Helical" evidence="1">
    <location>
        <begin position="36"/>
        <end position="55"/>
    </location>
</feature>
<sequence length="153" mass="16053">MDLLSLVQWLGCVAALCGGVVVLWQPEEEPLTRRRLAALVLCALVVVLPIARWGIWDDAAADPVQRATAITGLVGLAALVVLALLLNVSASASRAARRVHRRAAGALCAGFAVAVSATLQVDQVGEPWTQTQWLLVIGQLLGCVAMVLAEPEG</sequence>
<feature type="transmembrane region" description="Helical" evidence="1">
    <location>
        <begin position="67"/>
        <end position="90"/>
    </location>
</feature>
<keyword evidence="1" id="KW-1133">Transmembrane helix</keyword>
<keyword evidence="3" id="KW-1185">Reference proteome</keyword>
<gene>
    <name evidence="2" type="ORF">GCM10009668_30010</name>
</gene>
<dbReference type="Proteomes" id="UP001501581">
    <property type="component" value="Unassembled WGS sequence"/>
</dbReference>
<protein>
    <submittedName>
        <fullName evidence="2">Uncharacterized protein</fullName>
    </submittedName>
</protein>
<keyword evidence="1" id="KW-0812">Transmembrane</keyword>
<evidence type="ECO:0000313" key="3">
    <source>
        <dbReference type="Proteomes" id="UP001501581"/>
    </source>
</evidence>
<proteinExistence type="predicted"/>
<feature type="transmembrane region" description="Helical" evidence="1">
    <location>
        <begin position="6"/>
        <end position="24"/>
    </location>
</feature>
<dbReference type="RefSeq" id="WP_343995623.1">
    <property type="nucleotide sequence ID" value="NZ_BAAALG010000011.1"/>
</dbReference>
<keyword evidence="1" id="KW-0472">Membrane</keyword>
<name>A0ABP4EJG4_9ACTN</name>
<dbReference type="EMBL" id="BAAALG010000011">
    <property type="protein sequence ID" value="GAA1107918.1"/>
    <property type="molecule type" value="Genomic_DNA"/>
</dbReference>
<evidence type="ECO:0000256" key="1">
    <source>
        <dbReference type="SAM" id="Phobius"/>
    </source>
</evidence>
<accession>A0ABP4EJG4</accession>
<evidence type="ECO:0000313" key="2">
    <source>
        <dbReference type="EMBL" id="GAA1107918.1"/>
    </source>
</evidence>
<reference evidence="3" key="1">
    <citation type="journal article" date="2019" name="Int. J. Syst. Evol. Microbiol.">
        <title>The Global Catalogue of Microorganisms (GCM) 10K type strain sequencing project: providing services to taxonomists for standard genome sequencing and annotation.</title>
        <authorList>
            <consortium name="The Broad Institute Genomics Platform"/>
            <consortium name="The Broad Institute Genome Sequencing Center for Infectious Disease"/>
            <person name="Wu L."/>
            <person name="Ma J."/>
        </authorList>
    </citation>
    <scope>NUCLEOTIDE SEQUENCE [LARGE SCALE GENOMIC DNA]</scope>
    <source>
        <strain evidence="3">JCM 13008</strain>
    </source>
</reference>